<organism evidence="2 3">
    <name type="scientific">Terrihalobacillus insolitus</name>
    <dbReference type="NCBI Taxonomy" id="2950438"/>
    <lineage>
        <taxon>Bacteria</taxon>
        <taxon>Bacillati</taxon>
        <taxon>Bacillota</taxon>
        <taxon>Bacilli</taxon>
        <taxon>Bacillales</taxon>
        <taxon>Bacillaceae</taxon>
        <taxon>Terrihalobacillus</taxon>
    </lineage>
</organism>
<gene>
    <name evidence="2" type="ORF">NC797_08690</name>
</gene>
<dbReference type="RefSeq" id="WP_272436389.1">
    <property type="nucleotide sequence ID" value="NZ_JAMQKB010000007.1"/>
</dbReference>
<accession>A0A9X4ANJ2</accession>
<evidence type="ECO:0000313" key="2">
    <source>
        <dbReference type="EMBL" id="MDC3424585.1"/>
    </source>
</evidence>
<dbReference type="EMBL" id="JAMQKB010000007">
    <property type="protein sequence ID" value="MDC3424585.1"/>
    <property type="molecule type" value="Genomic_DNA"/>
</dbReference>
<dbReference type="SUPFAM" id="SSF51735">
    <property type="entry name" value="NAD(P)-binding Rossmann-fold domains"/>
    <property type="match status" value="1"/>
</dbReference>
<name>A0A9X4ANJ2_9BACI</name>
<feature type="domain" description="NAD(P)-binding" evidence="1">
    <location>
        <begin position="7"/>
        <end position="196"/>
    </location>
</feature>
<dbReference type="AlphaFoldDB" id="A0A9X4ANJ2"/>
<evidence type="ECO:0000259" key="1">
    <source>
        <dbReference type="Pfam" id="PF13460"/>
    </source>
</evidence>
<proteinExistence type="predicted"/>
<protein>
    <submittedName>
        <fullName evidence="2">SDR family oxidoreductase</fullName>
    </submittedName>
</protein>
<comment type="caution">
    <text evidence="2">The sequence shown here is derived from an EMBL/GenBank/DDBJ whole genome shotgun (WGS) entry which is preliminary data.</text>
</comment>
<dbReference type="Pfam" id="PF13460">
    <property type="entry name" value="NAD_binding_10"/>
    <property type="match status" value="1"/>
</dbReference>
<dbReference type="PANTHER" id="PTHR43355">
    <property type="entry name" value="FLAVIN REDUCTASE (NADPH)"/>
    <property type="match status" value="1"/>
</dbReference>
<dbReference type="PANTHER" id="PTHR43355:SF2">
    <property type="entry name" value="FLAVIN REDUCTASE (NADPH)"/>
    <property type="match status" value="1"/>
</dbReference>
<reference evidence="2" key="1">
    <citation type="submission" date="2022-06" db="EMBL/GenBank/DDBJ databases">
        <title>Aquibacillus sp. a new bacterium isolated from soil saline samples.</title>
        <authorList>
            <person name="Galisteo C."/>
            <person name="De La Haba R."/>
            <person name="Sanchez-Porro C."/>
            <person name="Ventosa A."/>
        </authorList>
    </citation>
    <scope>NUCLEOTIDE SEQUENCE</scope>
    <source>
        <strain evidence="2">3ASR75-11</strain>
    </source>
</reference>
<dbReference type="InterPro" id="IPR016040">
    <property type="entry name" value="NAD(P)-bd_dom"/>
</dbReference>
<evidence type="ECO:0000313" key="3">
    <source>
        <dbReference type="Proteomes" id="UP001145050"/>
    </source>
</evidence>
<dbReference type="GO" id="GO:0016646">
    <property type="term" value="F:oxidoreductase activity, acting on the CH-NH group of donors, NAD or NADP as acceptor"/>
    <property type="evidence" value="ECO:0007669"/>
    <property type="project" value="TreeGrafter"/>
</dbReference>
<dbReference type="InterPro" id="IPR051606">
    <property type="entry name" value="Polyketide_Oxido-like"/>
</dbReference>
<sequence>MKLVIFGSTGRTGIPLLNQALEKGHEVTVLVRNKNKLNISHNNLTVVEGDVLDYQSVEKVIIGQDAVLSVIGHTKNGSKNLLTNAATNMTNAMEVHHVKRLISLTGAGVEVEKDVKQGIMSHLIHKALTIFAKELWLDSINQKDVIVKTELDWTIVRGPRLLEGEKTEQYQTGYFKFKKPMINRADVAHFILEELERNQYVKEYPLIGMS</sequence>
<keyword evidence="3" id="KW-1185">Reference proteome</keyword>
<dbReference type="Proteomes" id="UP001145050">
    <property type="component" value="Unassembled WGS sequence"/>
</dbReference>
<dbReference type="InterPro" id="IPR036291">
    <property type="entry name" value="NAD(P)-bd_dom_sf"/>
</dbReference>
<dbReference type="CDD" id="cd05244">
    <property type="entry name" value="BVR-B_like_SDR_a"/>
    <property type="match status" value="1"/>
</dbReference>
<dbReference type="Gene3D" id="3.40.50.720">
    <property type="entry name" value="NAD(P)-binding Rossmann-like Domain"/>
    <property type="match status" value="1"/>
</dbReference>